<evidence type="ECO:0000313" key="2">
    <source>
        <dbReference type="EMBL" id="MFF5289630.1"/>
    </source>
</evidence>
<keyword evidence="3" id="KW-1185">Reference proteome</keyword>
<dbReference type="Proteomes" id="UP001602245">
    <property type="component" value="Unassembled WGS sequence"/>
</dbReference>
<name>A0ABW6WAV8_9ACTN</name>
<dbReference type="SUPFAM" id="SSF54427">
    <property type="entry name" value="NTF2-like"/>
    <property type="match status" value="1"/>
</dbReference>
<gene>
    <name evidence="2" type="ORF">ACFY35_09335</name>
</gene>
<reference evidence="2 3" key="1">
    <citation type="submission" date="2024-10" db="EMBL/GenBank/DDBJ databases">
        <title>The Natural Products Discovery Center: Release of the First 8490 Sequenced Strains for Exploring Actinobacteria Biosynthetic Diversity.</title>
        <authorList>
            <person name="Kalkreuter E."/>
            <person name="Kautsar S.A."/>
            <person name="Yang D."/>
            <person name="Bader C.D."/>
            <person name="Teijaro C.N."/>
            <person name="Fluegel L."/>
            <person name="Davis C.M."/>
            <person name="Simpson J.R."/>
            <person name="Lauterbach L."/>
            <person name="Steele A.D."/>
            <person name="Gui C."/>
            <person name="Meng S."/>
            <person name="Li G."/>
            <person name="Viehrig K."/>
            <person name="Ye F."/>
            <person name="Su P."/>
            <person name="Kiefer A.F."/>
            <person name="Nichols A."/>
            <person name="Cepeda A.J."/>
            <person name="Yan W."/>
            <person name="Fan B."/>
            <person name="Jiang Y."/>
            <person name="Adhikari A."/>
            <person name="Zheng C.-J."/>
            <person name="Schuster L."/>
            <person name="Cowan T.M."/>
            <person name="Smanski M.J."/>
            <person name="Chevrette M.G."/>
            <person name="De Carvalho L.P.S."/>
            <person name="Shen B."/>
        </authorList>
    </citation>
    <scope>NUCLEOTIDE SEQUENCE [LARGE SCALE GENOMIC DNA]</scope>
    <source>
        <strain evidence="2 3">NPDC000087</strain>
    </source>
</reference>
<organism evidence="2 3">
    <name type="scientific">Paractinoplanes globisporus</name>
    <dbReference type="NCBI Taxonomy" id="113565"/>
    <lineage>
        <taxon>Bacteria</taxon>
        <taxon>Bacillati</taxon>
        <taxon>Actinomycetota</taxon>
        <taxon>Actinomycetes</taxon>
        <taxon>Micromonosporales</taxon>
        <taxon>Micromonosporaceae</taxon>
        <taxon>Paractinoplanes</taxon>
    </lineage>
</organism>
<accession>A0ABW6WAV8</accession>
<dbReference type="Gene3D" id="3.10.450.50">
    <property type="match status" value="1"/>
</dbReference>
<protein>
    <submittedName>
        <fullName evidence="2">Nuclear transport factor 2 family protein</fullName>
    </submittedName>
</protein>
<evidence type="ECO:0000259" key="1">
    <source>
        <dbReference type="Pfam" id="PF12680"/>
    </source>
</evidence>
<dbReference type="InterPro" id="IPR032710">
    <property type="entry name" value="NTF2-like_dom_sf"/>
</dbReference>
<dbReference type="InterPro" id="IPR037401">
    <property type="entry name" value="SnoaL-like"/>
</dbReference>
<proteinExistence type="predicted"/>
<comment type="caution">
    <text evidence="2">The sequence shown here is derived from an EMBL/GenBank/DDBJ whole genome shotgun (WGS) entry which is preliminary data.</text>
</comment>
<feature type="domain" description="SnoaL-like" evidence="1">
    <location>
        <begin position="11"/>
        <end position="106"/>
    </location>
</feature>
<dbReference type="EMBL" id="JBIAZU010000002">
    <property type="protein sequence ID" value="MFF5289630.1"/>
    <property type="molecule type" value="Genomic_DNA"/>
</dbReference>
<dbReference type="Pfam" id="PF12680">
    <property type="entry name" value="SnoaL_2"/>
    <property type="match status" value="1"/>
</dbReference>
<dbReference type="RefSeq" id="WP_020518305.1">
    <property type="nucleotide sequence ID" value="NZ_JBIAZU010000002.1"/>
</dbReference>
<sequence length="116" mass="12400">MTTTDITALSKSIEARDAEGVLAWYADDATLTVLDKDHPPAAPLVLSGIEAIGAYYRDVCGRNIQHEVRDSVATPDGLAYTQHCRYPDGTAVVCATVAATAGGRIRHQTAIQVWDS</sequence>
<evidence type="ECO:0000313" key="3">
    <source>
        <dbReference type="Proteomes" id="UP001602245"/>
    </source>
</evidence>